<keyword evidence="2" id="KW-1185">Reference proteome</keyword>
<evidence type="ECO:0000313" key="2">
    <source>
        <dbReference type="Proteomes" id="UP001595882"/>
    </source>
</evidence>
<protein>
    <submittedName>
        <fullName evidence="1">Uncharacterized protein</fullName>
    </submittedName>
</protein>
<name>A0ABV8X228_9BACI</name>
<gene>
    <name evidence="1" type="ORF">ACFOY7_17950</name>
</gene>
<feature type="non-terminal residue" evidence="1">
    <location>
        <position position="1"/>
    </location>
</feature>
<dbReference type="Proteomes" id="UP001595882">
    <property type="component" value="Unassembled WGS sequence"/>
</dbReference>
<accession>A0ABV8X228</accession>
<comment type="caution">
    <text evidence="1">The sequence shown here is derived from an EMBL/GenBank/DDBJ whole genome shotgun (WGS) entry which is preliminary data.</text>
</comment>
<evidence type="ECO:0000313" key="1">
    <source>
        <dbReference type="EMBL" id="MFC4404956.1"/>
    </source>
</evidence>
<organism evidence="1 2">
    <name type="scientific">Gracilibacillus xinjiangensis</name>
    <dbReference type="NCBI Taxonomy" id="1193282"/>
    <lineage>
        <taxon>Bacteria</taxon>
        <taxon>Bacillati</taxon>
        <taxon>Bacillota</taxon>
        <taxon>Bacilli</taxon>
        <taxon>Bacillales</taxon>
        <taxon>Bacillaceae</taxon>
        <taxon>Gracilibacillus</taxon>
    </lineage>
</organism>
<dbReference type="EMBL" id="JBHSDT010000008">
    <property type="protein sequence ID" value="MFC4404956.1"/>
    <property type="molecule type" value="Genomic_DNA"/>
</dbReference>
<dbReference type="RefSeq" id="WP_390254061.1">
    <property type="nucleotide sequence ID" value="NZ_JBHSDT010000008.1"/>
</dbReference>
<reference evidence="2" key="1">
    <citation type="journal article" date="2019" name="Int. J. Syst. Evol. Microbiol.">
        <title>The Global Catalogue of Microorganisms (GCM) 10K type strain sequencing project: providing services to taxonomists for standard genome sequencing and annotation.</title>
        <authorList>
            <consortium name="The Broad Institute Genomics Platform"/>
            <consortium name="The Broad Institute Genome Sequencing Center for Infectious Disease"/>
            <person name="Wu L."/>
            <person name="Ma J."/>
        </authorList>
    </citation>
    <scope>NUCLEOTIDE SEQUENCE [LARGE SCALE GENOMIC DNA]</scope>
    <source>
        <strain evidence="2">CCUG 37865</strain>
    </source>
</reference>
<proteinExistence type="predicted"/>
<sequence>PNTVVKLSSAHGSWGFAPARVGRCQATTEKTFKRFFLLKVFSYLFNNWVQNQANKRLQSGITNLKC</sequence>